<name>X6LFT2_RETFI</name>
<keyword evidence="2" id="KW-0378">Hydrolase</keyword>
<organism evidence="2 3">
    <name type="scientific">Reticulomyxa filosa</name>
    <dbReference type="NCBI Taxonomy" id="46433"/>
    <lineage>
        <taxon>Eukaryota</taxon>
        <taxon>Sar</taxon>
        <taxon>Rhizaria</taxon>
        <taxon>Retaria</taxon>
        <taxon>Foraminifera</taxon>
        <taxon>Monothalamids</taxon>
        <taxon>Reticulomyxidae</taxon>
        <taxon>Reticulomyxa</taxon>
    </lineage>
</organism>
<sequence>EVEDDRKDKDKTEVGIIKKEKINKKKKKNKRSVGTAEQAGRNQEIPNEKKVLQEYAVKKLSKKKKFVFFKGYFKKNITYNFFFIETEKMKPQNEISGDGTMWKKSNLLTSSILYCSLIIICK</sequence>
<keyword evidence="3" id="KW-1185">Reference proteome</keyword>
<reference evidence="2 3" key="1">
    <citation type="journal article" date="2013" name="Curr. Biol.">
        <title>The Genome of the Foraminiferan Reticulomyxa filosa.</title>
        <authorList>
            <person name="Glockner G."/>
            <person name="Hulsmann N."/>
            <person name="Schleicher M."/>
            <person name="Noegel A.A."/>
            <person name="Eichinger L."/>
            <person name="Gallinger C."/>
            <person name="Pawlowski J."/>
            <person name="Sierra R."/>
            <person name="Euteneuer U."/>
            <person name="Pillet L."/>
            <person name="Moustafa A."/>
            <person name="Platzer M."/>
            <person name="Groth M."/>
            <person name="Szafranski K."/>
            <person name="Schliwa M."/>
        </authorList>
    </citation>
    <scope>NUCLEOTIDE SEQUENCE [LARGE SCALE GENOMIC DNA]</scope>
</reference>
<accession>X6LFT2</accession>
<dbReference type="AlphaFoldDB" id="X6LFT2"/>
<dbReference type="Proteomes" id="UP000023152">
    <property type="component" value="Unassembled WGS sequence"/>
</dbReference>
<feature type="non-terminal residue" evidence="2">
    <location>
        <position position="122"/>
    </location>
</feature>
<dbReference type="EMBL" id="ASPP01041159">
    <property type="protein sequence ID" value="ETO00399.1"/>
    <property type="molecule type" value="Genomic_DNA"/>
</dbReference>
<comment type="caution">
    <text evidence="2">The sequence shown here is derived from an EMBL/GenBank/DDBJ whole genome shotgun (WGS) entry which is preliminary data.</text>
</comment>
<feature type="region of interest" description="Disordered" evidence="1">
    <location>
        <begin position="23"/>
        <end position="45"/>
    </location>
</feature>
<evidence type="ECO:0000313" key="3">
    <source>
        <dbReference type="Proteomes" id="UP000023152"/>
    </source>
</evidence>
<evidence type="ECO:0000256" key="1">
    <source>
        <dbReference type="SAM" id="MobiDB-lite"/>
    </source>
</evidence>
<gene>
    <name evidence="2" type="ORF">RFI_37048</name>
</gene>
<evidence type="ECO:0000313" key="2">
    <source>
        <dbReference type="EMBL" id="ETO00399.1"/>
    </source>
</evidence>
<feature type="non-terminal residue" evidence="2">
    <location>
        <position position="1"/>
    </location>
</feature>
<proteinExistence type="predicted"/>
<dbReference type="GO" id="GO:0016787">
    <property type="term" value="F:hydrolase activity"/>
    <property type="evidence" value="ECO:0007669"/>
    <property type="project" value="UniProtKB-KW"/>
</dbReference>
<protein>
    <submittedName>
        <fullName evidence="2">Hydrolase</fullName>
    </submittedName>
</protein>